<feature type="domain" description="Carrier" evidence="1">
    <location>
        <begin position="1"/>
        <end position="73"/>
    </location>
</feature>
<dbReference type="Gene3D" id="1.10.1200.10">
    <property type="entry name" value="ACP-like"/>
    <property type="match status" value="1"/>
</dbReference>
<evidence type="ECO:0000313" key="3">
    <source>
        <dbReference type="Proteomes" id="UP000230935"/>
    </source>
</evidence>
<dbReference type="InterPro" id="IPR009081">
    <property type="entry name" value="PP-bd_ACP"/>
</dbReference>
<accession>A0A2H0W0P4</accession>
<dbReference type="PROSITE" id="PS50075">
    <property type="entry name" value="CARRIER"/>
    <property type="match status" value="1"/>
</dbReference>
<dbReference type="InterPro" id="IPR036736">
    <property type="entry name" value="ACP-like_sf"/>
</dbReference>
<proteinExistence type="predicted"/>
<dbReference type="EMBL" id="PEZZ01000031">
    <property type="protein sequence ID" value="PIS04914.1"/>
    <property type="molecule type" value="Genomic_DNA"/>
</dbReference>
<protein>
    <submittedName>
        <fullName evidence="2">Acyl carrier protein</fullName>
    </submittedName>
</protein>
<dbReference type="Pfam" id="PF00550">
    <property type="entry name" value="PP-binding"/>
    <property type="match status" value="1"/>
</dbReference>
<name>A0A2H0W0P4_9BACT</name>
<evidence type="ECO:0000259" key="1">
    <source>
        <dbReference type="PROSITE" id="PS50075"/>
    </source>
</evidence>
<sequence>MNQEIIETIRETLYLTADQINENTLIEEIAKDSMDIVELVAVLGSQYKVAFQPEKMAHIKTVGDVIKYVTENMDTSDSSDPLKSF</sequence>
<dbReference type="Proteomes" id="UP000230935">
    <property type="component" value="Unassembled WGS sequence"/>
</dbReference>
<comment type="caution">
    <text evidence="2">The sequence shown here is derived from an EMBL/GenBank/DDBJ whole genome shotgun (WGS) entry which is preliminary data.</text>
</comment>
<gene>
    <name evidence="2" type="ORF">COT81_03930</name>
</gene>
<organism evidence="2 3">
    <name type="scientific">Candidatus Buchananbacteria bacterium CG10_big_fil_rev_8_21_14_0_10_42_9</name>
    <dbReference type="NCBI Taxonomy" id="1974526"/>
    <lineage>
        <taxon>Bacteria</taxon>
        <taxon>Candidatus Buchananiibacteriota</taxon>
    </lineage>
</organism>
<reference evidence="3" key="1">
    <citation type="submission" date="2017-09" db="EMBL/GenBank/DDBJ databases">
        <title>Depth-based differentiation of microbial function through sediment-hosted aquifers and enrichment of novel symbionts in the deep terrestrial subsurface.</title>
        <authorList>
            <person name="Probst A.J."/>
            <person name="Ladd B."/>
            <person name="Jarett J.K."/>
            <person name="Geller-Mcgrath D.E."/>
            <person name="Sieber C.M.K."/>
            <person name="Emerson J.B."/>
            <person name="Anantharaman K."/>
            <person name="Thomas B.C."/>
            <person name="Malmstrom R."/>
            <person name="Stieglmeier M."/>
            <person name="Klingl A."/>
            <person name="Woyke T."/>
            <person name="Ryan C.M."/>
            <person name="Banfield J.F."/>
        </authorList>
    </citation>
    <scope>NUCLEOTIDE SEQUENCE [LARGE SCALE GENOMIC DNA]</scope>
</reference>
<evidence type="ECO:0000313" key="2">
    <source>
        <dbReference type="EMBL" id="PIS04914.1"/>
    </source>
</evidence>
<dbReference type="SUPFAM" id="SSF47336">
    <property type="entry name" value="ACP-like"/>
    <property type="match status" value="1"/>
</dbReference>
<dbReference type="AlphaFoldDB" id="A0A2H0W0P4"/>